<dbReference type="Proteomes" id="UP001596223">
    <property type="component" value="Unassembled WGS sequence"/>
</dbReference>
<organism evidence="2 3">
    <name type="scientific">Nocardia lasii</name>
    <dbReference type="NCBI Taxonomy" id="1616107"/>
    <lineage>
        <taxon>Bacteria</taxon>
        <taxon>Bacillati</taxon>
        <taxon>Actinomycetota</taxon>
        <taxon>Actinomycetes</taxon>
        <taxon>Mycobacteriales</taxon>
        <taxon>Nocardiaceae</taxon>
        <taxon>Nocardia</taxon>
    </lineage>
</organism>
<dbReference type="RefSeq" id="WP_378601179.1">
    <property type="nucleotide sequence ID" value="NZ_JBHSQN010000002.1"/>
</dbReference>
<feature type="domain" description="Rhodanese" evidence="1">
    <location>
        <begin position="149"/>
        <end position="240"/>
    </location>
</feature>
<proteinExistence type="predicted"/>
<feature type="domain" description="Rhodanese" evidence="1">
    <location>
        <begin position="285"/>
        <end position="364"/>
    </location>
</feature>
<feature type="domain" description="Rhodanese" evidence="1">
    <location>
        <begin position="26"/>
        <end position="116"/>
    </location>
</feature>
<evidence type="ECO:0000259" key="1">
    <source>
        <dbReference type="PROSITE" id="PS50206"/>
    </source>
</evidence>
<dbReference type="Pfam" id="PF00581">
    <property type="entry name" value="Rhodanese"/>
    <property type="match status" value="2"/>
</dbReference>
<protein>
    <submittedName>
        <fullName evidence="2">Rhodanese-like domain-containing protein</fullName>
    </submittedName>
</protein>
<evidence type="ECO:0000313" key="2">
    <source>
        <dbReference type="EMBL" id="MFC6010784.1"/>
    </source>
</evidence>
<gene>
    <name evidence="2" type="ORF">ACFP3H_06940</name>
</gene>
<accession>A0ABW1JN06</accession>
<dbReference type="Gene3D" id="3.40.250.10">
    <property type="entry name" value="Rhodanese-like domain"/>
    <property type="match status" value="3"/>
</dbReference>
<dbReference type="PANTHER" id="PTHR44086">
    <property type="entry name" value="THIOSULFATE SULFURTRANSFERASE RDL2, MITOCHONDRIAL-RELATED"/>
    <property type="match status" value="1"/>
</dbReference>
<dbReference type="SUPFAM" id="SSF52821">
    <property type="entry name" value="Rhodanese/Cell cycle control phosphatase"/>
    <property type="match status" value="3"/>
</dbReference>
<keyword evidence="3" id="KW-1185">Reference proteome</keyword>
<dbReference type="InterPro" id="IPR001763">
    <property type="entry name" value="Rhodanese-like_dom"/>
</dbReference>
<dbReference type="PROSITE" id="PS50206">
    <property type="entry name" value="RHODANESE_3"/>
    <property type="match status" value="3"/>
</dbReference>
<evidence type="ECO:0000313" key="3">
    <source>
        <dbReference type="Proteomes" id="UP001596223"/>
    </source>
</evidence>
<dbReference type="PANTHER" id="PTHR44086:SF13">
    <property type="entry name" value="THIOSULFATE SULFURTRANSFERASE PSPE"/>
    <property type="match status" value="1"/>
</dbReference>
<dbReference type="InterPro" id="IPR036873">
    <property type="entry name" value="Rhodanese-like_dom_sf"/>
</dbReference>
<dbReference type="SMART" id="SM00450">
    <property type="entry name" value="RHOD"/>
    <property type="match status" value="3"/>
</dbReference>
<sequence length="367" mass="39116">MSTSSIDHRTASRTIDSDTLRRWLADTDELAVLDIRPSEVVGYASPLFATNLPADRVEAEIDRFVPRELVRTVLVDAGDGVAEPIAAALAATGRTEVYVLAGGIPAWTSEGTADLPTFDIPGQDFSLGIRDERATPSVTAAELETLRQAGADVIVIDTRTVAEFTAGHVPGAVGVPGAELLLRFDDVVPSADTHVVVSCAGLPRAIIGAQTLIDAGVPNRVSYLHDGTKAWKQENLELETGATALYGPVDDAARAAAAERVRAISADDEFPRVDLATALTWAADPTRTTYLLDVRTPEEYALSRLPESINAEGGQLLGVSYRTIAVRGARVVLIDDLTAARASVVAHWLQRRGFEIALLLNDFEANA</sequence>
<dbReference type="EMBL" id="JBHSQN010000002">
    <property type="protein sequence ID" value="MFC6010784.1"/>
    <property type="molecule type" value="Genomic_DNA"/>
</dbReference>
<comment type="caution">
    <text evidence="2">The sequence shown here is derived from an EMBL/GenBank/DDBJ whole genome shotgun (WGS) entry which is preliminary data.</text>
</comment>
<reference evidence="3" key="1">
    <citation type="journal article" date="2019" name="Int. J. Syst. Evol. Microbiol.">
        <title>The Global Catalogue of Microorganisms (GCM) 10K type strain sequencing project: providing services to taxonomists for standard genome sequencing and annotation.</title>
        <authorList>
            <consortium name="The Broad Institute Genomics Platform"/>
            <consortium name="The Broad Institute Genome Sequencing Center for Infectious Disease"/>
            <person name="Wu L."/>
            <person name="Ma J."/>
        </authorList>
    </citation>
    <scope>NUCLEOTIDE SEQUENCE [LARGE SCALE GENOMIC DNA]</scope>
    <source>
        <strain evidence="3">CCUG 36956</strain>
    </source>
</reference>
<name>A0ABW1JN06_9NOCA</name>